<keyword evidence="3 11" id="KW-0378">Hydrolase</keyword>
<dbReference type="RefSeq" id="WP_189093683.1">
    <property type="nucleotide sequence ID" value="NZ_BMQL01000087.1"/>
</dbReference>
<dbReference type="EC" id="5.6.2.4" evidence="9"/>
<dbReference type="AlphaFoldDB" id="A0A918KX29"/>
<accession>A0A918KX29</accession>
<keyword evidence="14" id="KW-1185">Reference proteome</keyword>
<dbReference type="InterPro" id="IPR013986">
    <property type="entry name" value="DExx_box_DNA_helicase_dom_sf"/>
</dbReference>
<dbReference type="GO" id="GO:0000725">
    <property type="term" value="P:recombinational repair"/>
    <property type="evidence" value="ECO:0007669"/>
    <property type="project" value="TreeGrafter"/>
</dbReference>
<comment type="catalytic activity">
    <reaction evidence="8">
        <text>Couples ATP hydrolysis with the unwinding of duplex DNA by translocating in the 3'-5' direction.</text>
        <dbReference type="EC" id="5.6.2.4"/>
    </reaction>
</comment>
<evidence type="ECO:0000313" key="13">
    <source>
        <dbReference type="EMBL" id="GGR38535.1"/>
    </source>
</evidence>
<evidence type="ECO:0000313" key="14">
    <source>
        <dbReference type="Proteomes" id="UP000603865"/>
    </source>
</evidence>
<dbReference type="SUPFAM" id="SSF52540">
    <property type="entry name" value="P-loop containing nucleoside triphosphate hydrolases"/>
    <property type="match status" value="1"/>
</dbReference>
<comment type="similarity">
    <text evidence="1">Belongs to the helicase family. UvrD subfamily.</text>
</comment>
<dbReference type="GO" id="GO:0016787">
    <property type="term" value="F:hydrolase activity"/>
    <property type="evidence" value="ECO:0007669"/>
    <property type="project" value="UniProtKB-UniRule"/>
</dbReference>
<evidence type="ECO:0000256" key="6">
    <source>
        <dbReference type="ARBA" id="ARBA00023125"/>
    </source>
</evidence>
<dbReference type="GO" id="GO:0003677">
    <property type="term" value="F:DNA binding"/>
    <property type="evidence" value="ECO:0007669"/>
    <property type="project" value="UniProtKB-KW"/>
</dbReference>
<reference evidence="13" key="2">
    <citation type="submission" date="2020-09" db="EMBL/GenBank/DDBJ databases">
        <authorList>
            <person name="Sun Q."/>
            <person name="Ohkuma M."/>
        </authorList>
    </citation>
    <scope>NUCLEOTIDE SEQUENCE</scope>
    <source>
        <strain evidence="13">JCM 31311</strain>
    </source>
</reference>
<dbReference type="PANTHER" id="PTHR11070:SF2">
    <property type="entry name" value="ATP-DEPENDENT DNA HELICASE SRS2"/>
    <property type="match status" value="1"/>
</dbReference>
<dbReference type="Gene3D" id="3.40.50.300">
    <property type="entry name" value="P-loop containing nucleotide triphosphate hydrolases"/>
    <property type="match status" value="2"/>
</dbReference>
<keyword evidence="6" id="KW-0238">DNA-binding</keyword>
<sequence length="801" mass="89725">MLPRMRPSSHYPVVLIPPRLQAALEAVPELPTFGLGAPQAASFPADLPAGKSFVAALFTLFGLKRQAEELLAPERLKAQQRFLAATTAYEQAKAVFEVEARAQQTPAAVRAYRRQRVAALFETSLPDAPGDSFARAGVAELHLFDTLQQVFPGRILRRRLLNTGTVYHPDYVYVDPAQRLRIDIELDEPYVLNTRLPIHYLDDDHKSVDHTRDQAFLSAGWPIIRFSEQQAVTDPLGCARQLADLIEQLIGHTTVRVNAVPPVQPHPRWTRADANRMAELHTRGPLLKDVKRAEELPVKQATPIFVPSRHQQRIFDFLRTGTGHGMVVAVAGSGKSTTLLEAIKVIRETQPNARVILLAFNRSIRGELAGKLQEAGLHNVETATFNGFGQRVLNAHRPGSQVIRHKAAAMIQQAAREVQGKSLDRVQLEKARKIFALFQSYIRLDPTNPEDVQQLSRQYKVPEAESLRQVTVRALELNVQSYQQQNTLTLDDQNYLPVKLNLPIRPYDFVFVDECQDLTQTQLELVRRAAGEHGRLLFVGDPRQAIMGFRGADNDSIEHIKALPSSPTLLDLTVSYRCPKAHVGLARRLMPSLEAAPKAAEGEVYEVGWTEAFRYIQEGDLLFARYNAGLDLMVMELLARGFTLAYEGKQTNRSSQGAEETEGSDSNRVADLIAKVRGAALTFDTAVRPHRPRVGPRDHADEVLMPWLLGQLAEQARHWDGDAFAAFVERVTQPDLRTGVRVSTAHQAKGLEARRVFVMGYGHFGQSRQDQQEWEFQQELNLQYVALTRSKHTLFLVGLPD</sequence>
<organism evidence="13 14">
    <name type="scientific">Deinococcus ruber</name>
    <dbReference type="NCBI Taxonomy" id="1848197"/>
    <lineage>
        <taxon>Bacteria</taxon>
        <taxon>Thermotogati</taxon>
        <taxon>Deinococcota</taxon>
        <taxon>Deinococci</taxon>
        <taxon>Deinococcales</taxon>
        <taxon>Deinococcaceae</taxon>
        <taxon>Deinococcus</taxon>
    </lineage>
</organism>
<keyword evidence="7" id="KW-0413">Isomerase</keyword>
<feature type="domain" description="UvrD-like helicase ATP-binding" evidence="12">
    <location>
        <begin position="308"/>
        <end position="579"/>
    </location>
</feature>
<comment type="catalytic activity">
    <reaction evidence="10">
        <text>ATP + H2O = ADP + phosphate + H(+)</text>
        <dbReference type="Rhea" id="RHEA:13065"/>
        <dbReference type="ChEBI" id="CHEBI:15377"/>
        <dbReference type="ChEBI" id="CHEBI:15378"/>
        <dbReference type="ChEBI" id="CHEBI:30616"/>
        <dbReference type="ChEBI" id="CHEBI:43474"/>
        <dbReference type="ChEBI" id="CHEBI:456216"/>
        <dbReference type="EC" id="5.6.2.4"/>
    </reaction>
</comment>
<dbReference type="Pfam" id="PF00580">
    <property type="entry name" value="UvrD-helicase"/>
    <property type="match status" value="1"/>
</dbReference>
<evidence type="ECO:0000256" key="5">
    <source>
        <dbReference type="ARBA" id="ARBA00022840"/>
    </source>
</evidence>
<feature type="binding site" evidence="11">
    <location>
        <begin position="329"/>
        <end position="336"/>
    </location>
    <ligand>
        <name>ATP</name>
        <dbReference type="ChEBI" id="CHEBI:30616"/>
    </ligand>
</feature>
<dbReference type="GO" id="GO:0005524">
    <property type="term" value="F:ATP binding"/>
    <property type="evidence" value="ECO:0007669"/>
    <property type="project" value="UniProtKB-UniRule"/>
</dbReference>
<proteinExistence type="inferred from homology"/>
<dbReference type="Proteomes" id="UP000603865">
    <property type="component" value="Unassembled WGS sequence"/>
</dbReference>
<dbReference type="PROSITE" id="PS51198">
    <property type="entry name" value="UVRD_HELICASE_ATP_BIND"/>
    <property type="match status" value="1"/>
</dbReference>
<evidence type="ECO:0000256" key="2">
    <source>
        <dbReference type="ARBA" id="ARBA00022741"/>
    </source>
</evidence>
<dbReference type="InterPro" id="IPR000212">
    <property type="entry name" value="DNA_helicase_UvrD/REP"/>
</dbReference>
<evidence type="ECO:0000256" key="9">
    <source>
        <dbReference type="ARBA" id="ARBA00034808"/>
    </source>
</evidence>
<evidence type="ECO:0000256" key="10">
    <source>
        <dbReference type="ARBA" id="ARBA00048988"/>
    </source>
</evidence>
<gene>
    <name evidence="13" type="ORF">GCM10008957_54530</name>
</gene>
<keyword evidence="5 11" id="KW-0067">ATP-binding</keyword>
<name>A0A918KX29_9DEIO</name>
<evidence type="ECO:0000256" key="8">
    <source>
        <dbReference type="ARBA" id="ARBA00034617"/>
    </source>
</evidence>
<dbReference type="PANTHER" id="PTHR11070">
    <property type="entry name" value="UVRD / RECB / PCRA DNA HELICASE FAMILY MEMBER"/>
    <property type="match status" value="1"/>
</dbReference>
<dbReference type="Pfam" id="PF13361">
    <property type="entry name" value="UvrD_C"/>
    <property type="match status" value="1"/>
</dbReference>
<reference evidence="13" key="1">
    <citation type="journal article" date="2014" name="Int. J. Syst. Evol. Microbiol.">
        <title>Complete genome sequence of Corynebacterium casei LMG S-19264T (=DSM 44701T), isolated from a smear-ripened cheese.</title>
        <authorList>
            <consortium name="US DOE Joint Genome Institute (JGI-PGF)"/>
            <person name="Walter F."/>
            <person name="Albersmeier A."/>
            <person name="Kalinowski J."/>
            <person name="Ruckert C."/>
        </authorList>
    </citation>
    <scope>NUCLEOTIDE SEQUENCE</scope>
    <source>
        <strain evidence="13">JCM 31311</strain>
    </source>
</reference>
<evidence type="ECO:0000256" key="11">
    <source>
        <dbReference type="PROSITE-ProRule" id="PRU00560"/>
    </source>
</evidence>
<evidence type="ECO:0000256" key="4">
    <source>
        <dbReference type="ARBA" id="ARBA00022806"/>
    </source>
</evidence>
<comment type="caution">
    <text evidence="13">The sequence shown here is derived from an EMBL/GenBank/DDBJ whole genome shotgun (WGS) entry which is preliminary data.</text>
</comment>
<evidence type="ECO:0000256" key="1">
    <source>
        <dbReference type="ARBA" id="ARBA00009922"/>
    </source>
</evidence>
<evidence type="ECO:0000256" key="3">
    <source>
        <dbReference type="ARBA" id="ARBA00022801"/>
    </source>
</evidence>
<keyword evidence="2 11" id="KW-0547">Nucleotide-binding</keyword>
<dbReference type="InterPro" id="IPR014017">
    <property type="entry name" value="DNA_helicase_UvrD-like_C"/>
</dbReference>
<dbReference type="InterPro" id="IPR027417">
    <property type="entry name" value="P-loop_NTPase"/>
</dbReference>
<evidence type="ECO:0000259" key="12">
    <source>
        <dbReference type="PROSITE" id="PS51198"/>
    </source>
</evidence>
<dbReference type="GO" id="GO:0043138">
    <property type="term" value="F:3'-5' DNA helicase activity"/>
    <property type="evidence" value="ECO:0007669"/>
    <property type="project" value="UniProtKB-EC"/>
</dbReference>
<dbReference type="EMBL" id="BMQL01000087">
    <property type="protein sequence ID" value="GGR38535.1"/>
    <property type="molecule type" value="Genomic_DNA"/>
</dbReference>
<protein>
    <recommendedName>
        <fullName evidence="9">DNA 3'-5' helicase</fullName>
        <ecNumber evidence="9">5.6.2.4</ecNumber>
    </recommendedName>
</protein>
<keyword evidence="4 11" id="KW-0347">Helicase</keyword>
<dbReference type="InterPro" id="IPR014016">
    <property type="entry name" value="UvrD-like_ATP-bd"/>
</dbReference>
<evidence type="ECO:0000256" key="7">
    <source>
        <dbReference type="ARBA" id="ARBA00023235"/>
    </source>
</evidence>
<dbReference type="Gene3D" id="1.10.10.160">
    <property type="match status" value="1"/>
</dbReference>